<keyword evidence="2" id="KW-0378">Hydrolase</keyword>
<dbReference type="Gene3D" id="2.40.10.10">
    <property type="entry name" value="Trypsin-like serine proteases"/>
    <property type="match status" value="1"/>
</dbReference>
<sequence length="163" mass="17591">MTKNHETCVTMGWGLDAEGYESSLLKVLTVTLRPGSWCKEKILNITKDQDGGPEIFGPSDSLCALGCEEGETVCAGDSGAPLLCGPNRVLVGVVSYGPGNASCGNDKIPFVYARVDGWETWIWAVIFNTSLHPHDSASIMNLHPCIMATLAMVIIIKEKYLET</sequence>
<feature type="domain" description="Peptidase S1" evidence="5">
    <location>
        <begin position="1"/>
        <end position="127"/>
    </location>
</feature>
<dbReference type="PROSITE" id="PS50240">
    <property type="entry name" value="TRYPSIN_DOM"/>
    <property type="match status" value="1"/>
</dbReference>
<evidence type="ECO:0000256" key="4">
    <source>
        <dbReference type="ARBA" id="ARBA00023157"/>
    </source>
</evidence>
<keyword evidence="3" id="KW-0720">Serine protease</keyword>
<evidence type="ECO:0000256" key="3">
    <source>
        <dbReference type="ARBA" id="ARBA00022825"/>
    </source>
</evidence>
<dbReference type="AlphaFoldDB" id="A0A8S9WTN9"/>
<dbReference type="Proteomes" id="UP000466442">
    <property type="component" value="Unassembled WGS sequence"/>
</dbReference>
<dbReference type="OrthoDB" id="10059102at2759"/>
<proteinExistence type="predicted"/>
<evidence type="ECO:0000256" key="2">
    <source>
        <dbReference type="ARBA" id="ARBA00022801"/>
    </source>
</evidence>
<evidence type="ECO:0000256" key="1">
    <source>
        <dbReference type="ARBA" id="ARBA00022670"/>
    </source>
</evidence>
<keyword evidence="7" id="KW-1185">Reference proteome</keyword>
<dbReference type="InterPro" id="IPR050430">
    <property type="entry name" value="Peptidase_S1"/>
</dbReference>
<dbReference type="EMBL" id="WIXP02000015">
    <property type="protein sequence ID" value="KAF6199491.1"/>
    <property type="molecule type" value="Genomic_DNA"/>
</dbReference>
<gene>
    <name evidence="6" type="ORF">GE061_007517</name>
</gene>
<dbReference type="InterPro" id="IPR009003">
    <property type="entry name" value="Peptidase_S1_PA"/>
</dbReference>
<dbReference type="PANTHER" id="PTHR24276">
    <property type="entry name" value="POLYSERASE-RELATED"/>
    <property type="match status" value="1"/>
</dbReference>
<dbReference type="Pfam" id="PF00089">
    <property type="entry name" value="Trypsin"/>
    <property type="match status" value="1"/>
</dbReference>
<dbReference type="SUPFAM" id="SSF50494">
    <property type="entry name" value="Trypsin-like serine proteases"/>
    <property type="match status" value="1"/>
</dbReference>
<name>A0A8S9WTN9_APOLU</name>
<accession>A0A8S9WTN9</accession>
<dbReference type="InterPro" id="IPR001254">
    <property type="entry name" value="Trypsin_dom"/>
</dbReference>
<evidence type="ECO:0000259" key="5">
    <source>
        <dbReference type="PROSITE" id="PS50240"/>
    </source>
</evidence>
<dbReference type="InterPro" id="IPR043504">
    <property type="entry name" value="Peptidase_S1_PA_chymotrypsin"/>
</dbReference>
<dbReference type="GO" id="GO:0006508">
    <property type="term" value="P:proteolysis"/>
    <property type="evidence" value="ECO:0007669"/>
    <property type="project" value="UniProtKB-KW"/>
</dbReference>
<reference evidence="6" key="1">
    <citation type="journal article" date="2021" name="Mol. Ecol. Resour.">
        <title>Apolygus lucorum genome provides insights into omnivorousness and mesophyll feeding.</title>
        <authorList>
            <person name="Liu Y."/>
            <person name="Liu H."/>
            <person name="Wang H."/>
            <person name="Huang T."/>
            <person name="Liu B."/>
            <person name="Yang B."/>
            <person name="Yin L."/>
            <person name="Li B."/>
            <person name="Zhang Y."/>
            <person name="Zhang S."/>
            <person name="Jiang F."/>
            <person name="Zhang X."/>
            <person name="Ren Y."/>
            <person name="Wang B."/>
            <person name="Wang S."/>
            <person name="Lu Y."/>
            <person name="Wu K."/>
            <person name="Fan W."/>
            <person name="Wang G."/>
        </authorList>
    </citation>
    <scope>NUCLEOTIDE SEQUENCE</scope>
    <source>
        <strain evidence="6">12Hb</strain>
    </source>
</reference>
<keyword evidence="1" id="KW-0645">Protease</keyword>
<evidence type="ECO:0000313" key="6">
    <source>
        <dbReference type="EMBL" id="KAF6199491.1"/>
    </source>
</evidence>
<protein>
    <recommendedName>
        <fullName evidence="5">Peptidase S1 domain-containing protein</fullName>
    </recommendedName>
</protein>
<evidence type="ECO:0000313" key="7">
    <source>
        <dbReference type="Proteomes" id="UP000466442"/>
    </source>
</evidence>
<keyword evidence="4" id="KW-1015">Disulfide bond</keyword>
<organism evidence="6 7">
    <name type="scientific">Apolygus lucorum</name>
    <name type="common">Small green plant bug</name>
    <name type="synonym">Lygocoris lucorum</name>
    <dbReference type="NCBI Taxonomy" id="248454"/>
    <lineage>
        <taxon>Eukaryota</taxon>
        <taxon>Metazoa</taxon>
        <taxon>Ecdysozoa</taxon>
        <taxon>Arthropoda</taxon>
        <taxon>Hexapoda</taxon>
        <taxon>Insecta</taxon>
        <taxon>Pterygota</taxon>
        <taxon>Neoptera</taxon>
        <taxon>Paraneoptera</taxon>
        <taxon>Hemiptera</taxon>
        <taxon>Heteroptera</taxon>
        <taxon>Panheteroptera</taxon>
        <taxon>Cimicomorpha</taxon>
        <taxon>Miridae</taxon>
        <taxon>Mirini</taxon>
        <taxon>Apolygus</taxon>
    </lineage>
</organism>
<dbReference type="GO" id="GO:0004252">
    <property type="term" value="F:serine-type endopeptidase activity"/>
    <property type="evidence" value="ECO:0007669"/>
    <property type="project" value="InterPro"/>
</dbReference>
<comment type="caution">
    <text evidence="6">The sequence shown here is derived from an EMBL/GenBank/DDBJ whole genome shotgun (WGS) entry which is preliminary data.</text>
</comment>
<dbReference type="PANTHER" id="PTHR24276:SF98">
    <property type="entry name" value="FI18310P1-RELATED"/>
    <property type="match status" value="1"/>
</dbReference>